<evidence type="ECO:0000313" key="1">
    <source>
        <dbReference type="Proteomes" id="UP000887576"/>
    </source>
</evidence>
<dbReference type="Proteomes" id="UP000887576">
    <property type="component" value="Unplaced"/>
</dbReference>
<accession>A0AC34RPC7</accession>
<organism evidence="1 2">
    <name type="scientific">Panagrolaimus sp. JU765</name>
    <dbReference type="NCBI Taxonomy" id="591449"/>
    <lineage>
        <taxon>Eukaryota</taxon>
        <taxon>Metazoa</taxon>
        <taxon>Ecdysozoa</taxon>
        <taxon>Nematoda</taxon>
        <taxon>Chromadorea</taxon>
        <taxon>Rhabditida</taxon>
        <taxon>Tylenchina</taxon>
        <taxon>Panagrolaimomorpha</taxon>
        <taxon>Panagrolaimoidea</taxon>
        <taxon>Panagrolaimidae</taxon>
        <taxon>Panagrolaimus</taxon>
    </lineage>
</organism>
<name>A0AC34RPC7_9BILA</name>
<proteinExistence type="predicted"/>
<evidence type="ECO:0000313" key="2">
    <source>
        <dbReference type="WBParaSite" id="JU765_v2.g8687.t1"/>
    </source>
</evidence>
<sequence length="257" mass="29070">MLLLYLLDTLNATVELDWRTVTNIDGQDGWLEETYRSEEDGLNHQAYSVCNVEHRDSDNWLLMPKISKGEANRLFVEVKFSMRSCAEMPAYSRGCKETLRLYGRTVGIHDNLKDKWQEDPHWELIDTIAATSEKSRSYIQTSSFSVNTSHVYFAFRDSGACSSLLYVKIYYHVCESIVKDFVYLPKTITGHDVHSVVSVQGRCIANSSPPTGILQAPTSICRSDGRWEQIGSSMNCDCNPGFVPIYEQNSCSGNTPH</sequence>
<reference evidence="2" key="1">
    <citation type="submission" date="2022-11" db="UniProtKB">
        <authorList>
            <consortium name="WormBaseParasite"/>
        </authorList>
    </citation>
    <scope>IDENTIFICATION</scope>
</reference>
<protein>
    <submittedName>
        <fullName evidence="2">Eph LBD domain-containing protein</fullName>
    </submittedName>
</protein>
<dbReference type="WBParaSite" id="JU765_v2.g8687.t1">
    <property type="protein sequence ID" value="JU765_v2.g8687.t1"/>
    <property type="gene ID" value="JU765_v2.g8687"/>
</dbReference>